<comment type="subcellular location">
    <subcellularLocation>
        <location evidence="1">Membrane</location>
        <topology evidence="1">Multi-pass membrane protein</topology>
    </subcellularLocation>
</comment>
<feature type="transmembrane region" description="Helical" evidence="6">
    <location>
        <begin position="131"/>
        <end position="153"/>
    </location>
</feature>
<keyword evidence="4 6" id="KW-0472">Membrane</keyword>
<sequence>MDGKTIAVIAYAAIMVVISTVSLILRFFSRRIHGEKIWYDDWAVTLGWFFQLAPAVNVIIFENLQERLIDTNVFEGDLPRAPEQSDLFFAVLLASLSYAFFALYGLSISFTKWAILLFYWRLFSSVRWMRISIIGISIAVAGWTLGAVVTWLAQCKPITKAWNTEEPGTCINFYLFALLINSINLVTDVVILVLPVPTVLKLNTTTEKKISLLCAFGIGGFVCVITAVRLSFITQGGTSPKFASSRILSWTLAEVSAAVICANLPFLYALAIHYLPPSIKKVFRHGYTSRQRTAEDAGPSVSRSRSKSHRQISLPLSVFRQDSAVDEDQLRMISTSPGSMHKAEDDAIYVTRDFDVRRNTARSTDIYDRNPNR</sequence>
<dbReference type="GO" id="GO:0016020">
    <property type="term" value="C:membrane"/>
    <property type="evidence" value="ECO:0007669"/>
    <property type="project" value="UniProtKB-SubCell"/>
</dbReference>
<comment type="caution">
    <text evidence="8">The sequence shown here is derived from an EMBL/GenBank/DDBJ whole genome shotgun (WGS) entry which is preliminary data.</text>
</comment>
<feature type="transmembrane region" description="Helical" evidence="6">
    <location>
        <begin position="6"/>
        <end position="29"/>
    </location>
</feature>
<evidence type="ECO:0000256" key="3">
    <source>
        <dbReference type="ARBA" id="ARBA00022989"/>
    </source>
</evidence>
<protein>
    <recommendedName>
        <fullName evidence="7">Rhodopsin domain-containing protein</fullName>
    </recommendedName>
</protein>
<dbReference type="InterPro" id="IPR052337">
    <property type="entry name" value="SAT4-like"/>
</dbReference>
<dbReference type="Proteomes" id="UP000308133">
    <property type="component" value="Unassembled WGS sequence"/>
</dbReference>
<feature type="transmembrane region" description="Helical" evidence="6">
    <location>
        <begin position="252"/>
        <end position="275"/>
    </location>
</feature>
<evidence type="ECO:0000313" key="9">
    <source>
        <dbReference type="Proteomes" id="UP000308133"/>
    </source>
</evidence>
<gene>
    <name evidence="8" type="ORF">C1H76_1546</name>
</gene>
<reference evidence="8 9" key="1">
    <citation type="submission" date="2018-02" db="EMBL/GenBank/DDBJ databases">
        <title>Draft genome sequences of Elsinoe sp., causing black scab on jojoba.</title>
        <authorList>
            <person name="Stodart B."/>
            <person name="Jeffress S."/>
            <person name="Ash G."/>
            <person name="Arun Chinnappa K."/>
        </authorList>
    </citation>
    <scope>NUCLEOTIDE SEQUENCE [LARGE SCALE GENOMIC DNA]</scope>
    <source>
        <strain evidence="8 9">Hillstone_2</strain>
    </source>
</reference>
<dbReference type="InterPro" id="IPR049326">
    <property type="entry name" value="Rhodopsin_dom_fungi"/>
</dbReference>
<feature type="transmembrane region" description="Helical" evidence="6">
    <location>
        <begin position="41"/>
        <end position="61"/>
    </location>
</feature>
<name>A0A4U7B4C4_9PEZI</name>
<evidence type="ECO:0000313" key="8">
    <source>
        <dbReference type="EMBL" id="TKX26193.1"/>
    </source>
</evidence>
<keyword evidence="2 6" id="KW-0812">Transmembrane</keyword>
<comment type="similarity">
    <text evidence="5">Belongs to the SAT4 family.</text>
</comment>
<dbReference type="AlphaFoldDB" id="A0A4U7B4C4"/>
<evidence type="ECO:0000256" key="5">
    <source>
        <dbReference type="ARBA" id="ARBA00038359"/>
    </source>
</evidence>
<feature type="transmembrane region" description="Helical" evidence="6">
    <location>
        <begin position="173"/>
        <end position="200"/>
    </location>
</feature>
<dbReference type="Pfam" id="PF20684">
    <property type="entry name" value="Fung_rhodopsin"/>
    <property type="match status" value="1"/>
</dbReference>
<accession>A0A4U7B4C4</accession>
<evidence type="ECO:0000259" key="7">
    <source>
        <dbReference type="Pfam" id="PF20684"/>
    </source>
</evidence>
<feature type="transmembrane region" description="Helical" evidence="6">
    <location>
        <begin position="87"/>
        <end position="119"/>
    </location>
</feature>
<organism evidence="8 9">
    <name type="scientific">Elsinoe australis</name>
    <dbReference type="NCBI Taxonomy" id="40998"/>
    <lineage>
        <taxon>Eukaryota</taxon>
        <taxon>Fungi</taxon>
        <taxon>Dikarya</taxon>
        <taxon>Ascomycota</taxon>
        <taxon>Pezizomycotina</taxon>
        <taxon>Dothideomycetes</taxon>
        <taxon>Dothideomycetidae</taxon>
        <taxon>Myriangiales</taxon>
        <taxon>Elsinoaceae</taxon>
        <taxon>Elsinoe</taxon>
    </lineage>
</organism>
<feature type="domain" description="Rhodopsin" evidence="7">
    <location>
        <begin position="25"/>
        <end position="270"/>
    </location>
</feature>
<evidence type="ECO:0000256" key="6">
    <source>
        <dbReference type="SAM" id="Phobius"/>
    </source>
</evidence>
<evidence type="ECO:0000256" key="4">
    <source>
        <dbReference type="ARBA" id="ARBA00023136"/>
    </source>
</evidence>
<keyword evidence="3 6" id="KW-1133">Transmembrane helix</keyword>
<feature type="transmembrane region" description="Helical" evidence="6">
    <location>
        <begin position="212"/>
        <end position="232"/>
    </location>
</feature>
<dbReference type="EMBL" id="PTQR01000014">
    <property type="protein sequence ID" value="TKX26193.1"/>
    <property type="molecule type" value="Genomic_DNA"/>
</dbReference>
<evidence type="ECO:0000256" key="1">
    <source>
        <dbReference type="ARBA" id="ARBA00004141"/>
    </source>
</evidence>
<dbReference type="PANTHER" id="PTHR33048">
    <property type="entry name" value="PTH11-LIKE INTEGRAL MEMBRANE PROTEIN (AFU_ORTHOLOGUE AFUA_5G11245)"/>
    <property type="match status" value="1"/>
</dbReference>
<evidence type="ECO:0000256" key="2">
    <source>
        <dbReference type="ARBA" id="ARBA00022692"/>
    </source>
</evidence>
<dbReference type="PANTHER" id="PTHR33048:SF47">
    <property type="entry name" value="INTEGRAL MEMBRANE PROTEIN-RELATED"/>
    <property type="match status" value="1"/>
</dbReference>
<proteinExistence type="inferred from homology"/>